<reference evidence="2" key="1">
    <citation type="submission" date="2017-09" db="EMBL/GenBank/DDBJ databases">
        <title>Contemporary evolution of a Lepidopteran species, Heliothis virescens, in response to modern agricultural practices.</title>
        <authorList>
            <person name="Fritz M.L."/>
            <person name="Deyonke A.M."/>
            <person name="Papanicolaou A."/>
            <person name="Micinski S."/>
            <person name="Westbrook J."/>
            <person name="Gould F."/>
        </authorList>
    </citation>
    <scope>NUCLEOTIDE SEQUENCE [LARGE SCALE GENOMIC DNA]</scope>
    <source>
        <strain evidence="2">HvINT-</strain>
        <tissue evidence="2">Whole body</tissue>
    </source>
</reference>
<feature type="compositionally biased region" description="Basic and acidic residues" evidence="1">
    <location>
        <begin position="91"/>
        <end position="115"/>
    </location>
</feature>
<dbReference type="EMBL" id="NWSH01000371">
    <property type="protein sequence ID" value="PCG76897.1"/>
    <property type="molecule type" value="Genomic_DNA"/>
</dbReference>
<protein>
    <submittedName>
        <fullName evidence="2">Uncharacterized protein</fullName>
    </submittedName>
</protein>
<comment type="caution">
    <text evidence="2">The sequence shown here is derived from an EMBL/GenBank/DDBJ whole genome shotgun (WGS) entry which is preliminary data.</text>
</comment>
<evidence type="ECO:0000313" key="2">
    <source>
        <dbReference type="EMBL" id="PCG76897.1"/>
    </source>
</evidence>
<dbReference type="AlphaFoldDB" id="A0A2A4JY04"/>
<sequence length="144" mass="16394">MPASNVGSYLQDARNNFDAVRPALVCADANQSIGQCQNVHISTNCYYGYHDLKTPENNHVDTDCEMVAVELPDGTLTKTPSRKRSADEDEYPQRKRLREEVQREKSIEPETSETMKLDTSTEDIMESLYWNIHGGNIFHLIQCL</sequence>
<accession>A0A2A4JY04</accession>
<organism evidence="2">
    <name type="scientific">Heliothis virescens</name>
    <name type="common">Tobacco budworm moth</name>
    <dbReference type="NCBI Taxonomy" id="7102"/>
    <lineage>
        <taxon>Eukaryota</taxon>
        <taxon>Metazoa</taxon>
        <taxon>Ecdysozoa</taxon>
        <taxon>Arthropoda</taxon>
        <taxon>Hexapoda</taxon>
        <taxon>Insecta</taxon>
        <taxon>Pterygota</taxon>
        <taxon>Neoptera</taxon>
        <taxon>Endopterygota</taxon>
        <taxon>Lepidoptera</taxon>
        <taxon>Glossata</taxon>
        <taxon>Ditrysia</taxon>
        <taxon>Noctuoidea</taxon>
        <taxon>Noctuidae</taxon>
        <taxon>Heliothinae</taxon>
        <taxon>Heliothis</taxon>
    </lineage>
</organism>
<gene>
    <name evidence="2" type="ORF">B5V51_8465</name>
</gene>
<proteinExistence type="predicted"/>
<name>A0A2A4JY04_HELVI</name>
<evidence type="ECO:0000256" key="1">
    <source>
        <dbReference type="SAM" id="MobiDB-lite"/>
    </source>
</evidence>
<feature type="region of interest" description="Disordered" evidence="1">
    <location>
        <begin position="73"/>
        <end position="115"/>
    </location>
</feature>